<evidence type="ECO:0000256" key="5">
    <source>
        <dbReference type="ARBA" id="ARBA00023136"/>
    </source>
</evidence>
<dbReference type="GO" id="GO:0043190">
    <property type="term" value="C:ATP-binding cassette (ABC) transporter complex"/>
    <property type="evidence" value="ECO:0007669"/>
    <property type="project" value="InterPro"/>
</dbReference>
<keyword evidence="3 6" id="KW-0812">Transmembrane</keyword>
<evidence type="ECO:0000256" key="1">
    <source>
        <dbReference type="ARBA" id="ARBA00004141"/>
    </source>
</evidence>
<evidence type="ECO:0000256" key="7">
    <source>
        <dbReference type="SAM" id="Phobius"/>
    </source>
</evidence>
<evidence type="ECO:0000313" key="8">
    <source>
        <dbReference type="EMBL" id="SCM80634.1"/>
    </source>
</evidence>
<sequence>MEILQYDFMQRAFLAGFITAVICPVLGMFIVVRRQSLIGDGLGHIAFAGVTGGYLAGIYPAIGAFTLTVAGAVGIELVRRHRTQMADTALAIFFYAGIALAIIFSTITRIPSASLLGFLFGSILTVSWQDVLVIIGCGIVVLGVVFSHFNKLTLVAFDEDVAKVAGIHTSAVNMALSIVTAITVVTGMMVVGILMVSALMIVPVAAAEQLGKGFKATLGWAILLAVLSVGCGLTAAFYLDIAPGGSIIITAILCYLATAIYRQLHRYWQRTESHSQIINL</sequence>
<feature type="transmembrane region" description="Helical" evidence="7">
    <location>
        <begin position="131"/>
        <end position="149"/>
    </location>
</feature>
<feature type="transmembrane region" description="Helical" evidence="7">
    <location>
        <begin position="52"/>
        <end position="78"/>
    </location>
</feature>
<proteinExistence type="inferred from homology"/>
<name>A0A212LSP5_9FIRM</name>
<dbReference type="EMBL" id="FMJE01000003">
    <property type="protein sequence ID" value="SCM80634.1"/>
    <property type="molecule type" value="Genomic_DNA"/>
</dbReference>
<dbReference type="Gene3D" id="1.10.3470.10">
    <property type="entry name" value="ABC transporter involved in vitamin B12 uptake, BtuC"/>
    <property type="match status" value="1"/>
</dbReference>
<dbReference type="RefSeq" id="WP_075754742.1">
    <property type="nucleotide sequence ID" value="NZ_LT608335.1"/>
</dbReference>
<dbReference type="AlphaFoldDB" id="A0A212LSP5"/>
<evidence type="ECO:0000256" key="4">
    <source>
        <dbReference type="ARBA" id="ARBA00022989"/>
    </source>
</evidence>
<dbReference type="CDD" id="cd06550">
    <property type="entry name" value="TM_ABC_iron-siderophores_like"/>
    <property type="match status" value="1"/>
</dbReference>
<dbReference type="Pfam" id="PF00950">
    <property type="entry name" value="ABC-3"/>
    <property type="match status" value="1"/>
</dbReference>
<evidence type="ECO:0000256" key="2">
    <source>
        <dbReference type="ARBA" id="ARBA00008034"/>
    </source>
</evidence>
<comment type="similarity">
    <text evidence="2 6">Belongs to the ABC-3 integral membrane protein family.</text>
</comment>
<keyword evidence="5 7" id="KW-0472">Membrane</keyword>
<gene>
    <name evidence="8" type="ORF">KL86SPO_30812</name>
</gene>
<dbReference type="PANTHER" id="PTHR30477:SF0">
    <property type="entry name" value="METAL TRANSPORT SYSTEM MEMBRANE PROTEIN TM_0125-RELATED"/>
    <property type="match status" value="1"/>
</dbReference>
<dbReference type="GO" id="GO:0055085">
    <property type="term" value="P:transmembrane transport"/>
    <property type="evidence" value="ECO:0007669"/>
    <property type="project" value="InterPro"/>
</dbReference>
<accession>A0A212LSP5</accession>
<dbReference type="PANTHER" id="PTHR30477">
    <property type="entry name" value="ABC-TRANSPORTER METAL-BINDING PROTEIN"/>
    <property type="match status" value="1"/>
</dbReference>
<feature type="transmembrane region" description="Helical" evidence="7">
    <location>
        <begin position="161"/>
        <end position="182"/>
    </location>
</feature>
<evidence type="ECO:0000256" key="6">
    <source>
        <dbReference type="RuleBase" id="RU003943"/>
    </source>
</evidence>
<feature type="transmembrane region" description="Helical" evidence="7">
    <location>
        <begin position="218"/>
        <end position="238"/>
    </location>
</feature>
<comment type="subcellular location">
    <subcellularLocation>
        <location evidence="6">Cell membrane</location>
        <topology evidence="6">Multi-pass membrane protein</topology>
    </subcellularLocation>
    <subcellularLocation>
        <location evidence="1">Membrane</location>
        <topology evidence="1">Multi-pass membrane protein</topology>
    </subcellularLocation>
</comment>
<organism evidence="8">
    <name type="scientific">uncultured Sporomusa sp</name>
    <dbReference type="NCBI Taxonomy" id="307249"/>
    <lineage>
        <taxon>Bacteria</taxon>
        <taxon>Bacillati</taxon>
        <taxon>Bacillota</taxon>
        <taxon>Negativicutes</taxon>
        <taxon>Selenomonadales</taxon>
        <taxon>Sporomusaceae</taxon>
        <taxon>Sporomusa</taxon>
        <taxon>environmental samples</taxon>
    </lineage>
</organism>
<feature type="transmembrane region" description="Helical" evidence="7">
    <location>
        <begin position="244"/>
        <end position="261"/>
    </location>
</feature>
<keyword evidence="4 7" id="KW-1133">Transmembrane helix</keyword>
<dbReference type="GO" id="GO:0010043">
    <property type="term" value="P:response to zinc ion"/>
    <property type="evidence" value="ECO:0007669"/>
    <property type="project" value="TreeGrafter"/>
</dbReference>
<evidence type="ECO:0000256" key="3">
    <source>
        <dbReference type="ARBA" id="ARBA00022692"/>
    </source>
</evidence>
<dbReference type="SUPFAM" id="SSF81345">
    <property type="entry name" value="ABC transporter involved in vitamin B12 uptake, BtuC"/>
    <property type="match status" value="1"/>
</dbReference>
<dbReference type="InterPro" id="IPR001626">
    <property type="entry name" value="ABC_TroCD"/>
</dbReference>
<feature type="transmembrane region" description="Helical" evidence="7">
    <location>
        <begin position="90"/>
        <end position="111"/>
    </location>
</feature>
<feature type="transmembrane region" description="Helical" evidence="7">
    <location>
        <begin position="12"/>
        <end position="32"/>
    </location>
</feature>
<keyword evidence="6" id="KW-0813">Transport</keyword>
<dbReference type="InterPro" id="IPR037294">
    <property type="entry name" value="ABC_BtuC-like"/>
</dbReference>
<reference evidence="8" key="1">
    <citation type="submission" date="2016-08" db="EMBL/GenBank/DDBJ databases">
        <authorList>
            <person name="Seilhamer J.J."/>
        </authorList>
    </citation>
    <scope>NUCLEOTIDE SEQUENCE</scope>
    <source>
        <strain evidence="8">86</strain>
    </source>
</reference>
<protein>
    <submittedName>
        <fullName evidence="8">ABC-type transporter, integral membrane subunit</fullName>
    </submittedName>
</protein>